<evidence type="ECO:0000256" key="1">
    <source>
        <dbReference type="SAM" id="Phobius"/>
    </source>
</evidence>
<keyword evidence="3" id="KW-1185">Reference proteome</keyword>
<protein>
    <submittedName>
        <fullName evidence="2">SRPBCC family protein</fullName>
    </submittedName>
</protein>
<evidence type="ECO:0000313" key="3">
    <source>
        <dbReference type="Proteomes" id="UP001234343"/>
    </source>
</evidence>
<dbReference type="CDD" id="cd07818">
    <property type="entry name" value="SRPBCC_1"/>
    <property type="match status" value="1"/>
</dbReference>
<organism evidence="2 3">
    <name type="scientific">Alteromonas arenosi</name>
    <dbReference type="NCBI Taxonomy" id="3055817"/>
    <lineage>
        <taxon>Bacteria</taxon>
        <taxon>Pseudomonadati</taxon>
        <taxon>Pseudomonadota</taxon>
        <taxon>Gammaproteobacteria</taxon>
        <taxon>Alteromonadales</taxon>
        <taxon>Alteromonadaceae</taxon>
        <taxon>Alteromonas/Salinimonas group</taxon>
        <taxon>Alteromonas</taxon>
    </lineage>
</organism>
<reference evidence="2 3" key="1">
    <citation type="submission" date="2023-06" db="EMBL/GenBank/DDBJ databases">
        <title>Alteromonas sp. ASW11-36 isolated from intertidal sand.</title>
        <authorList>
            <person name="Li Y."/>
        </authorList>
    </citation>
    <scope>NUCLEOTIDE SEQUENCE [LARGE SCALE GENOMIC DNA]</scope>
    <source>
        <strain evidence="2 3">ASW11-36</strain>
    </source>
</reference>
<comment type="caution">
    <text evidence="2">The sequence shown here is derived from an EMBL/GenBank/DDBJ whole genome shotgun (WGS) entry which is preliminary data.</text>
</comment>
<dbReference type="Pfam" id="PF10604">
    <property type="entry name" value="Polyketide_cyc2"/>
    <property type="match status" value="1"/>
</dbReference>
<keyword evidence="1" id="KW-1133">Transmembrane helix</keyword>
<dbReference type="InterPro" id="IPR023393">
    <property type="entry name" value="START-like_dom_sf"/>
</dbReference>
<keyword evidence="1" id="KW-0812">Transmembrane</keyword>
<dbReference type="Gene3D" id="3.30.530.20">
    <property type="match status" value="1"/>
</dbReference>
<dbReference type="EMBL" id="JAUCBP010000007">
    <property type="protein sequence ID" value="MDM7861079.1"/>
    <property type="molecule type" value="Genomic_DNA"/>
</dbReference>
<evidence type="ECO:0000313" key="2">
    <source>
        <dbReference type="EMBL" id="MDM7861079.1"/>
    </source>
</evidence>
<name>A0ABT7SYJ3_9ALTE</name>
<dbReference type="RefSeq" id="WP_289365417.1">
    <property type="nucleotide sequence ID" value="NZ_JAUCBP010000007.1"/>
</dbReference>
<sequence length="178" mass="20244">MVLLKRLIIGFAVLIAAVYLIGLMLPSSFHVQRSVVINAEPEDIYSHLVDLRRWQQWGVWFKRDPNMALTYSGPDRAVGMRSEWLSETEGNGAMEIIELEHNKRVVYDLVFPDMDMSSTGELILEPLDDGTKVTWMDYGDLGDSVTFRYFGLFMDKFIGPDFEDGLANLKIVAENTTS</sequence>
<feature type="transmembrane region" description="Helical" evidence="1">
    <location>
        <begin position="7"/>
        <end position="25"/>
    </location>
</feature>
<gene>
    <name evidence="2" type="ORF">QTP81_10770</name>
</gene>
<dbReference type="InterPro" id="IPR019587">
    <property type="entry name" value="Polyketide_cyclase/dehydratase"/>
</dbReference>
<keyword evidence="1" id="KW-0472">Membrane</keyword>
<dbReference type="SUPFAM" id="SSF55961">
    <property type="entry name" value="Bet v1-like"/>
    <property type="match status" value="1"/>
</dbReference>
<accession>A0ABT7SYJ3</accession>
<dbReference type="Proteomes" id="UP001234343">
    <property type="component" value="Unassembled WGS sequence"/>
</dbReference>
<proteinExistence type="predicted"/>